<evidence type="ECO:0000313" key="2">
    <source>
        <dbReference type="Proteomes" id="UP000436692"/>
    </source>
</evidence>
<name>A0AAE4WFU2_AGRVI</name>
<dbReference type="RefSeq" id="WP_156550388.1">
    <property type="nucleotide sequence ID" value="NZ_JABAEJ010000009.1"/>
</dbReference>
<dbReference type="AlphaFoldDB" id="A0AAE4WFU2"/>
<evidence type="ECO:0000313" key="1">
    <source>
        <dbReference type="EMBL" id="MUZ58918.1"/>
    </source>
</evidence>
<dbReference type="Proteomes" id="UP000436692">
    <property type="component" value="Unassembled WGS sequence"/>
</dbReference>
<gene>
    <name evidence="1" type="ORF">GOZ95_15875</name>
</gene>
<comment type="caution">
    <text evidence="1">The sequence shown here is derived from an EMBL/GenBank/DDBJ whole genome shotgun (WGS) entry which is preliminary data.</text>
</comment>
<sequence length="68" mass="7719">MIDILKPKSPWFLGLSCSRHIVVIDIFAVPQHIFAVLPAAFQLDACAKSRFYIRQDGLNHYIGYIWGG</sequence>
<organism evidence="1 2">
    <name type="scientific">Agrobacterium vitis</name>
    <name type="common">Rhizobium vitis</name>
    <dbReference type="NCBI Taxonomy" id="373"/>
    <lineage>
        <taxon>Bacteria</taxon>
        <taxon>Pseudomonadati</taxon>
        <taxon>Pseudomonadota</taxon>
        <taxon>Alphaproteobacteria</taxon>
        <taxon>Hyphomicrobiales</taxon>
        <taxon>Rhizobiaceae</taxon>
        <taxon>Rhizobium/Agrobacterium group</taxon>
        <taxon>Agrobacterium</taxon>
    </lineage>
</organism>
<proteinExistence type="predicted"/>
<dbReference type="EMBL" id="WPHM01000008">
    <property type="protein sequence ID" value="MUZ58918.1"/>
    <property type="molecule type" value="Genomic_DNA"/>
</dbReference>
<protein>
    <submittedName>
        <fullName evidence="1">Uncharacterized protein</fullName>
    </submittedName>
</protein>
<reference evidence="1 2" key="1">
    <citation type="submission" date="2019-12" db="EMBL/GenBank/DDBJ databases">
        <title>Whole-genome sequencing of Allorhizobium vitis.</title>
        <authorList>
            <person name="Gan H.M."/>
            <person name="Szegedi E."/>
            <person name="Burr T."/>
            <person name="Savka M.A."/>
        </authorList>
    </citation>
    <scope>NUCLEOTIDE SEQUENCE [LARGE SCALE GENOMIC DNA]</scope>
    <source>
        <strain evidence="1 2">CG989</strain>
    </source>
</reference>
<accession>A0AAE4WFU2</accession>